<reference evidence="3" key="1">
    <citation type="submission" date="2017-09" db="EMBL/GenBank/DDBJ databases">
        <title>Depth-based differentiation of microbial function through sediment-hosted aquifers and enrichment of novel symbionts in the deep terrestrial subsurface.</title>
        <authorList>
            <person name="Probst A.J."/>
            <person name="Ladd B."/>
            <person name="Jarett J.K."/>
            <person name="Geller-Mcgrath D.E."/>
            <person name="Sieber C.M."/>
            <person name="Emerson J.B."/>
            <person name="Anantharaman K."/>
            <person name="Thomas B.C."/>
            <person name="Malmstrom R."/>
            <person name="Stieglmeier M."/>
            <person name="Klingl A."/>
            <person name="Woyke T."/>
            <person name="Ryan C.M."/>
            <person name="Banfield J.F."/>
        </authorList>
    </citation>
    <scope>NUCLEOTIDE SEQUENCE [LARGE SCALE GENOMIC DNA]</scope>
</reference>
<protein>
    <submittedName>
        <fullName evidence="2">Molybdopterin biosynthesis protein MoeB</fullName>
    </submittedName>
</protein>
<dbReference type="GO" id="GO:0008641">
    <property type="term" value="F:ubiquitin-like modifier activating enzyme activity"/>
    <property type="evidence" value="ECO:0007669"/>
    <property type="project" value="InterPro"/>
</dbReference>
<sequence>MKENMKKEKEEAILKELEKAKKEAITTSGKKYYNISVDQIKNISHKYEYLSKGIEILALKNNIIPERYHRNLGVLSPLEQIKLLQSKVAIIGAGGLGGTVLELLARMGIGELIIADKDIIGDSNLNRQLLSTELNLGTEKIKAATKRVEEINSSVKINGYSVFINASNVKNIIQGVEVVVDALDNLPSRFILQHACQSLKIPLVHGAVAGFNGQLTTIFPTDKGLELIYGPKEKLPERGIEVELGAPAVIPTLIAAWEAQEVIKILLKKGKLFRNKLLYLNIEEGSMDILNLNTK</sequence>
<evidence type="ECO:0000259" key="1">
    <source>
        <dbReference type="Pfam" id="PF00899"/>
    </source>
</evidence>
<dbReference type="SUPFAM" id="SSF69572">
    <property type="entry name" value="Activating enzymes of the ubiquitin-like proteins"/>
    <property type="match status" value="1"/>
</dbReference>
<organism evidence="2 3">
    <name type="scientific">Candidatus Infernicultor aquiphilus</name>
    <dbReference type="NCBI Taxonomy" id="1805029"/>
    <lineage>
        <taxon>Bacteria</taxon>
        <taxon>Pseudomonadati</taxon>
        <taxon>Atribacterota</taxon>
        <taxon>Candidatus Phoenicimicrobiia</taxon>
        <taxon>Candidatus Pheonicimicrobiales</taxon>
        <taxon>Candidatus Phoenicimicrobiaceae</taxon>
        <taxon>Candidatus Infernicultor</taxon>
    </lineage>
</organism>
<accession>A0A2M7K8I7</accession>
<evidence type="ECO:0000313" key="2">
    <source>
        <dbReference type="EMBL" id="PIX34433.1"/>
    </source>
</evidence>
<dbReference type="PANTHER" id="PTHR43267:SF1">
    <property type="entry name" value="TRNA THREONYLCARBAMOYLADENOSINE DEHYDRATASE"/>
    <property type="match status" value="1"/>
</dbReference>
<dbReference type="InterPro" id="IPR045886">
    <property type="entry name" value="ThiF/MoeB/HesA"/>
</dbReference>
<dbReference type="PANTHER" id="PTHR43267">
    <property type="entry name" value="TRNA THREONYLCARBAMOYLADENOSINE DEHYDRATASE"/>
    <property type="match status" value="1"/>
</dbReference>
<dbReference type="InterPro" id="IPR000594">
    <property type="entry name" value="ThiF_NAD_FAD-bd"/>
</dbReference>
<dbReference type="Gene3D" id="3.40.50.720">
    <property type="entry name" value="NAD(P)-binding Rossmann-like Domain"/>
    <property type="match status" value="1"/>
</dbReference>
<dbReference type="InterPro" id="IPR035985">
    <property type="entry name" value="Ubiquitin-activating_enz"/>
</dbReference>
<dbReference type="CDD" id="cd00757">
    <property type="entry name" value="ThiF_MoeB_HesA_family"/>
    <property type="match status" value="1"/>
</dbReference>
<proteinExistence type="predicted"/>
<dbReference type="GO" id="GO:0061504">
    <property type="term" value="P:cyclic threonylcarbamoyladenosine biosynthetic process"/>
    <property type="evidence" value="ECO:0007669"/>
    <property type="project" value="TreeGrafter"/>
</dbReference>
<dbReference type="GO" id="GO:0061503">
    <property type="term" value="F:tRNA threonylcarbamoyladenosine dehydratase"/>
    <property type="evidence" value="ECO:0007669"/>
    <property type="project" value="TreeGrafter"/>
</dbReference>
<evidence type="ECO:0000313" key="3">
    <source>
        <dbReference type="Proteomes" id="UP000231493"/>
    </source>
</evidence>
<name>A0A2M7K8I7_9BACT</name>
<gene>
    <name evidence="2" type="ORF">COZ58_04035</name>
</gene>
<feature type="domain" description="THIF-type NAD/FAD binding fold" evidence="1">
    <location>
        <begin position="68"/>
        <end position="292"/>
    </location>
</feature>
<dbReference type="Proteomes" id="UP000231493">
    <property type="component" value="Unassembled WGS sequence"/>
</dbReference>
<dbReference type="Pfam" id="PF00899">
    <property type="entry name" value="ThiF"/>
    <property type="match status" value="1"/>
</dbReference>
<dbReference type="AlphaFoldDB" id="A0A2M7K8I7"/>
<dbReference type="EMBL" id="PFIP01000075">
    <property type="protein sequence ID" value="PIX34433.1"/>
    <property type="molecule type" value="Genomic_DNA"/>
</dbReference>
<comment type="caution">
    <text evidence="2">The sequence shown here is derived from an EMBL/GenBank/DDBJ whole genome shotgun (WGS) entry which is preliminary data.</text>
</comment>